<feature type="transmembrane region" description="Helical" evidence="18">
    <location>
        <begin position="6"/>
        <end position="26"/>
    </location>
</feature>
<comment type="similarity">
    <text evidence="2">Belongs to the complex I subunit 2 family.</text>
</comment>
<evidence type="ECO:0000256" key="6">
    <source>
        <dbReference type="ARBA" id="ARBA00022660"/>
    </source>
</evidence>
<keyword evidence="10" id="KW-0249">Electron transport</keyword>
<dbReference type="Pfam" id="PF00361">
    <property type="entry name" value="Proton_antipo_M"/>
    <property type="match status" value="1"/>
</dbReference>
<feature type="transmembrane region" description="Helical" evidence="18">
    <location>
        <begin position="300"/>
        <end position="325"/>
    </location>
</feature>
<name>A0A6B9VNQ5_GEUDE</name>
<keyword evidence="12" id="KW-0520">NAD</keyword>
<evidence type="ECO:0000256" key="3">
    <source>
        <dbReference type="ARBA" id="ARBA00012944"/>
    </source>
</evidence>
<evidence type="ECO:0000256" key="12">
    <source>
        <dbReference type="ARBA" id="ARBA00023027"/>
    </source>
</evidence>
<feature type="transmembrane region" description="Helical" evidence="18">
    <location>
        <begin position="141"/>
        <end position="165"/>
    </location>
</feature>
<dbReference type="AlphaFoldDB" id="A0A6B9VNQ5"/>
<evidence type="ECO:0000313" key="20">
    <source>
        <dbReference type="EMBL" id="QHO63856.1"/>
    </source>
</evidence>
<evidence type="ECO:0000256" key="13">
    <source>
        <dbReference type="ARBA" id="ARBA00023075"/>
    </source>
</evidence>
<gene>
    <name evidence="20" type="primary">ND2</name>
</gene>
<evidence type="ECO:0000256" key="2">
    <source>
        <dbReference type="ARBA" id="ARBA00007012"/>
    </source>
</evidence>
<feature type="transmembrane region" description="Helical" evidence="18">
    <location>
        <begin position="38"/>
        <end position="57"/>
    </location>
</feature>
<dbReference type="GO" id="GO:0005743">
    <property type="term" value="C:mitochondrial inner membrane"/>
    <property type="evidence" value="ECO:0007669"/>
    <property type="project" value="UniProtKB-SubCell"/>
</dbReference>
<evidence type="ECO:0000256" key="14">
    <source>
        <dbReference type="ARBA" id="ARBA00023128"/>
    </source>
</evidence>
<keyword evidence="7 18" id="KW-0812">Transmembrane</keyword>
<accession>A0A6B9VNQ5</accession>
<organism evidence="20">
    <name type="scientific">Geukensia demissa</name>
    <name type="common">Ribbed mussel</name>
    <name type="synonym">Ischadium demissa</name>
    <dbReference type="NCBI Taxonomy" id="27807"/>
    <lineage>
        <taxon>Eukaryota</taxon>
        <taxon>Metazoa</taxon>
        <taxon>Spiralia</taxon>
        <taxon>Lophotrochozoa</taxon>
        <taxon>Mollusca</taxon>
        <taxon>Bivalvia</taxon>
        <taxon>Autobranchia</taxon>
        <taxon>Pteriomorphia</taxon>
        <taxon>Mytilida</taxon>
        <taxon>Mytiloidea</taxon>
        <taxon>Mytilidae</taxon>
        <taxon>Brachidontinae</taxon>
        <taxon>Geukensia</taxon>
    </lineage>
</organism>
<keyword evidence="9" id="KW-1278">Translocase</keyword>
<feature type="domain" description="NADH:quinone oxidoreductase/Mrp antiporter transmembrane" evidence="19">
    <location>
        <begin position="34"/>
        <end position="271"/>
    </location>
</feature>
<evidence type="ECO:0000256" key="8">
    <source>
        <dbReference type="ARBA" id="ARBA00022792"/>
    </source>
</evidence>
<evidence type="ECO:0000256" key="4">
    <source>
        <dbReference type="ARBA" id="ARBA00021008"/>
    </source>
</evidence>
<dbReference type="InterPro" id="IPR050175">
    <property type="entry name" value="Complex_I_Subunit_2"/>
</dbReference>
<dbReference type="InterPro" id="IPR001750">
    <property type="entry name" value="ND/Mrp_TM"/>
</dbReference>
<evidence type="ECO:0000256" key="1">
    <source>
        <dbReference type="ARBA" id="ARBA00004448"/>
    </source>
</evidence>
<reference evidence="20" key="1">
    <citation type="journal article" date="2020" name="J. Zoolog. Syst. Evol. Res.">
        <title>Highly divergent mitogenomes of Geukensia demissa (Bivalvia, Mytilidae) with extreme AT content.</title>
        <authorList>
            <person name="Lubosny M."/>
            <person name="Smietanka B."/>
            <person name="Przylucka A."/>
            <person name="Burzynski A."/>
        </authorList>
    </citation>
    <scope>NUCLEOTIDE SEQUENCE</scope>
    <source>
        <strain evidence="20">GEU_M</strain>
    </source>
</reference>
<comment type="subcellular location">
    <subcellularLocation>
        <location evidence="1">Mitochondrion inner membrane</location>
        <topology evidence="1">Multi-pass membrane protein</topology>
    </subcellularLocation>
</comment>
<keyword evidence="14 20" id="KW-0496">Mitochondrion</keyword>
<dbReference type="EMBL" id="MN449488">
    <property type="protein sequence ID" value="QHO63856.1"/>
    <property type="molecule type" value="Genomic_DNA"/>
</dbReference>
<dbReference type="PANTHER" id="PTHR46552">
    <property type="entry name" value="NADH-UBIQUINONE OXIDOREDUCTASE CHAIN 2"/>
    <property type="match status" value="1"/>
</dbReference>
<evidence type="ECO:0000256" key="16">
    <source>
        <dbReference type="ARBA" id="ARBA00031028"/>
    </source>
</evidence>
<feature type="transmembrane region" description="Helical" evidence="18">
    <location>
        <begin position="69"/>
        <end position="87"/>
    </location>
</feature>
<evidence type="ECO:0000259" key="19">
    <source>
        <dbReference type="Pfam" id="PF00361"/>
    </source>
</evidence>
<keyword evidence="13" id="KW-0830">Ubiquinone</keyword>
<dbReference type="EC" id="7.1.1.2" evidence="3"/>
<keyword evidence="11 18" id="KW-1133">Transmembrane helix</keyword>
<proteinExistence type="inferred from homology"/>
<evidence type="ECO:0000256" key="11">
    <source>
        <dbReference type="ARBA" id="ARBA00022989"/>
    </source>
</evidence>
<feature type="transmembrane region" description="Helical" evidence="18">
    <location>
        <begin position="200"/>
        <end position="221"/>
    </location>
</feature>
<evidence type="ECO:0000256" key="15">
    <source>
        <dbReference type="ARBA" id="ARBA00023136"/>
    </source>
</evidence>
<protein>
    <recommendedName>
        <fullName evidence="4">NADH-ubiquinone oxidoreductase chain 2</fullName>
        <ecNumber evidence="3">7.1.1.2</ecNumber>
    </recommendedName>
    <alternativeName>
        <fullName evidence="16">NADH dehydrogenase subunit 2</fullName>
    </alternativeName>
</protein>
<feature type="transmembrane region" description="Helical" evidence="18">
    <location>
        <begin position="265"/>
        <end position="288"/>
    </location>
</feature>
<evidence type="ECO:0000256" key="18">
    <source>
        <dbReference type="SAM" id="Phobius"/>
    </source>
</evidence>
<evidence type="ECO:0000256" key="7">
    <source>
        <dbReference type="ARBA" id="ARBA00022692"/>
    </source>
</evidence>
<dbReference type="GO" id="GO:0008137">
    <property type="term" value="F:NADH dehydrogenase (ubiquinone) activity"/>
    <property type="evidence" value="ECO:0007669"/>
    <property type="project" value="UniProtKB-EC"/>
</dbReference>
<keyword evidence="15 18" id="KW-0472">Membrane</keyword>
<sequence length="326" mass="37186">MKSSSLLKFSFISSPLVFISIVVVILSSLVSITSSSWLMVWISMEVNLMSFIVLLYYESSCSVEACVKYFIVQSLGSYFMLLGFLCFDKILLEVCLKYFLMMGLLMKGGVFPFHSWVPSVVNSSNWFASALILSWQKLAPLLALSIFLSCVFLKLSVIMMAVLGGIGGLNQHSVRSMLSYSSFVHTSWMILSLYKSFFIFFMYWFVYSISVVFVMWCCYAYNKEFMKSQSRVVLGSSGLLMLSGLPPFIGFSCKVLVFMSVNSPVVFFCMLGSLISLKFYLSFIYNFFMTIMLDSKILNYDSFFAVFFFMYLNMLGFVCLALFIFL</sequence>
<evidence type="ECO:0000256" key="5">
    <source>
        <dbReference type="ARBA" id="ARBA00022448"/>
    </source>
</evidence>
<dbReference type="PANTHER" id="PTHR46552:SF1">
    <property type="entry name" value="NADH-UBIQUINONE OXIDOREDUCTASE CHAIN 2"/>
    <property type="match status" value="1"/>
</dbReference>
<geneLocation type="mitochondrion" evidence="20"/>
<comment type="catalytic activity">
    <reaction evidence="17">
        <text>a ubiquinone + NADH + 5 H(+)(in) = a ubiquinol + NAD(+) + 4 H(+)(out)</text>
        <dbReference type="Rhea" id="RHEA:29091"/>
        <dbReference type="Rhea" id="RHEA-COMP:9565"/>
        <dbReference type="Rhea" id="RHEA-COMP:9566"/>
        <dbReference type="ChEBI" id="CHEBI:15378"/>
        <dbReference type="ChEBI" id="CHEBI:16389"/>
        <dbReference type="ChEBI" id="CHEBI:17976"/>
        <dbReference type="ChEBI" id="CHEBI:57540"/>
        <dbReference type="ChEBI" id="CHEBI:57945"/>
        <dbReference type="EC" id="7.1.1.2"/>
    </reaction>
</comment>
<evidence type="ECO:0000256" key="17">
    <source>
        <dbReference type="ARBA" id="ARBA00049551"/>
    </source>
</evidence>
<evidence type="ECO:0000256" key="10">
    <source>
        <dbReference type="ARBA" id="ARBA00022982"/>
    </source>
</evidence>
<dbReference type="GO" id="GO:0006120">
    <property type="term" value="P:mitochondrial electron transport, NADH to ubiquinone"/>
    <property type="evidence" value="ECO:0007669"/>
    <property type="project" value="TreeGrafter"/>
</dbReference>
<evidence type="ECO:0000256" key="9">
    <source>
        <dbReference type="ARBA" id="ARBA00022967"/>
    </source>
</evidence>
<feature type="transmembrane region" description="Helical" evidence="18">
    <location>
        <begin position="233"/>
        <end position="259"/>
    </location>
</feature>
<keyword evidence="5" id="KW-0813">Transport</keyword>
<keyword evidence="8" id="KW-0999">Mitochondrion inner membrane</keyword>
<keyword evidence="6" id="KW-0679">Respiratory chain</keyword>